<evidence type="ECO:0000313" key="7">
    <source>
        <dbReference type="EMBL" id="EHO78683.1"/>
    </source>
</evidence>
<dbReference type="GO" id="GO:0003676">
    <property type="term" value="F:nucleic acid binding"/>
    <property type="evidence" value="ECO:0007669"/>
    <property type="project" value="InterPro"/>
</dbReference>
<evidence type="ECO:0000256" key="1">
    <source>
        <dbReference type="ARBA" id="ARBA00011900"/>
    </source>
</evidence>
<dbReference type="GO" id="GO:0009007">
    <property type="term" value="F:site-specific DNA-methyltransferase (adenine-specific) activity"/>
    <property type="evidence" value="ECO:0007669"/>
    <property type="project" value="UniProtKB-EC"/>
</dbReference>
<dbReference type="InterPro" id="IPR011639">
    <property type="entry name" value="MethylTrfase_TaqI-like_dom"/>
</dbReference>
<evidence type="ECO:0000256" key="4">
    <source>
        <dbReference type="ARBA" id="ARBA00022691"/>
    </source>
</evidence>
<protein>
    <recommendedName>
        <fullName evidence="1">site-specific DNA-methyltransferase (adenine-specific)</fullName>
        <ecNumber evidence="1">2.1.1.72</ecNumber>
    </recommendedName>
</protein>
<dbReference type="InterPro" id="IPR050953">
    <property type="entry name" value="N4_N6_ade-DNA_methylase"/>
</dbReference>
<comment type="caution">
    <text evidence="7">The sequence shown here is derived from an EMBL/GenBank/DDBJ whole genome shotgun (WGS) entry which is preliminary data.</text>
</comment>
<keyword evidence="3" id="KW-0808">Transferase</keyword>
<dbReference type="Pfam" id="PF07669">
    <property type="entry name" value="Eco57I"/>
    <property type="match status" value="1"/>
</dbReference>
<dbReference type="EC" id="2.1.1.72" evidence="1"/>
<dbReference type="PROSITE" id="PS00092">
    <property type="entry name" value="N6_MTASE"/>
    <property type="match status" value="1"/>
</dbReference>
<dbReference type="EMBL" id="AGEH01000009">
    <property type="protein sequence ID" value="EHO78683.1"/>
    <property type="molecule type" value="Genomic_DNA"/>
</dbReference>
<dbReference type="HOGENOM" id="CLU_030414_0_0_0"/>
<sequence length="474" mass="55621">MKKNGVVYTPENIVNLLLKEVDYNGKKILKKHVMENSCGDGAFLIKIVEKYCEEFLLTNSDIDKLVLELEKYIHGIEIDKIEVEKTKKNLDNIISKFTPKKVKWDINQGNSLLIKKYDNKMDYVIGNPPYIRIHDLNEDNIAIKKLNFSKFGMTDLFIAFFEIGINMLSKNGKLVYITPNSFFTSKAGSEFRNYIIEKKILTKILNLKHYKAFKNITTYTTITVLDKKNKNNFLQYNEYQNEKNLILNYDDIFINDCYYFAEKETLKDLKNILNYKESSKKNLLDVKNGFATLADSIFISDDFLFKSKYIYKAIKASTNQIKKIIFPYDSSFNLVDFNLFEKDLQKYLENNKKLLENRSLEKNSKWYEFGRSQGIRDFFKKKIVINNLISESNKLKLAYIDSKIGVYSGLYIITNFDDNLKLIEKFLLSSDFLDYVSVLGKYKNGGYYTFSSSDVKKYLIYKLNKFYEGVKENE</sequence>
<name>H1HE53_9FUSO</name>
<dbReference type="PANTHER" id="PTHR33841">
    <property type="entry name" value="DNA METHYLTRANSFERASE YEEA-RELATED"/>
    <property type="match status" value="1"/>
</dbReference>
<reference evidence="7 8" key="1">
    <citation type="submission" date="2011-12" db="EMBL/GenBank/DDBJ databases">
        <title>The Genome Sequence of Fusobacterium nucleatum subsp. animalis OT 420.</title>
        <authorList>
            <consortium name="The Broad Institute Genome Sequencing Platform"/>
            <person name="Earl A."/>
            <person name="Ward D."/>
            <person name="Feldgarden M."/>
            <person name="Gevers D."/>
            <person name="Izard J."/>
            <person name="Blanton J.M."/>
            <person name="Mathney J."/>
            <person name="Tanner A.C."/>
            <person name="Dewhirst F.E."/>
            <person name="Young S.K."/>
            <person name="Zeng Q."/>
            <person name="Gargeya S."/>
            <person name="Fitzgerald M."/>
            <person name="Haas B."/>
            <person name="Abouelleil A."/>
            <person name="Alvarado L."/>
            <person name="Arachchi H.M."/>
            <person name="Berlin A."/>
            <person name="Chapman S.B."/>
            <person name="Gearin G."/>
            <person name="Goldberg J."/>
            <person name="Griggs A."/>
            <person name="Gujja S."/>
            <person name="Hansen M."/>
            <person name="Heiman D."/>
            <person name="Howarth C."/>
            <person name="Larimer J."/>
            <person name="Lui A."/>
            <person name="MacDonald P.J.P."/>
            <person name="McCowen C."/>
            <person name="Montmayeur A."/>
            <person name="Murphy C."/>
            <person name="Neiman D."/>
            <person name="Pearson M."/>
            <person name="Priest M."/>
            <person name="Roberts A."/>
            <person name="Saif S."/>
            <person name="Shea T."/>
            <person name="Sisk P."/>
            <person name="Stolte C."/>
            <person name="Sykes S."/>
            <person name="Wortman J."/>
            <person name="Nusbaum C."/>
            <person name="Birren B."/>
        </authorList>
    </citation>
    <scope>NUCLEOTIDE SEQUENCE [LARGE SCALE GENOMIC DNA]</scope>
    <source>
        <strain evidence="8">F0419</strain>
    </source>
</reference>
<evidence type="ECO:0000256" key="2">
    <source>
        <dbReference type="ARBA" id="ARBA00022603"/>
    </source>
</evidence>
<evidence type="ECO:0000256" key="5">
    <source>
        <dbReference type="ARBA" id="ARBA00047942"/>
    </source>
</evidence>
<keyword evidence="2" id="KW-0489">Methyltransferase</keyword>
<dbReference type="GO" id="GO:0032259">
    <property type="term" value="P:methylation"/>
    <property type="evidence" value="ECO:0007669"/>
    <property type="project" value="UniProtKB-KW"/>
</dbReference>
<evidence type="ECO:0000256" key="3">
    <source>
        <dbReference type="ARBA" id="ARBA00022679"/>
    </source>
</evidence>
<dbReference type="InterPro" id="IPR002052">
    <property type="entry name" value="DNA_methylase_N6_adenine_CS"/>
</dbReference>
<dbReference type="InterPro" id="IPR029063">
    <property type="entry name" value="SAM-dependent_MTases_sf"/>
</dbReference>
<evidence type="ECO:0000313" key="8">
    <source>
        <dbReference type="Proteomes" id="UP000004565"/>
    </source>
</evidence>
<dbReference type="PANTHER" id="PTHR33841:SF1">
    <property type="entry name" value="DNA METHYLTRANSFERASE A"/>
    <property type="match status" value="1"/>
</dbReference>
<dbReference type="SUPFAM" id="SSF53335">
    <property type="entry name" value="S-adenosyl-L-methionine-dependent methyltransferases"/>
    <property type="match status" value="1"/>
</dbReference>
<dbReference type="RefSeq" id="WP_005909452.1">
    <property type="nucleotide sequence ID" value="NZ_AKCE01000001.1"/>
</dbReference>
<proteinExistence type="predicted"/>
<comment type="catalytic activity">
    <reaction evidence="5">
        <text>a 2'-deoxyadenosine in DNA + S-adenosyl-L-methionine = an N(6)-methyl-2'-deoxyadenosine in DNA + S-adenosyl-L-homocysteine + H(+)</text>
        <dbReference type="Rhea" id="RHEA:15197"/>
        <dbReference type="Rhea" id="RHEA-COMP:12418"/>
        <dbReference type="Rhea" id="RHEA-COMP:12419"/>
        <dbReference type="ChEBI" id="CHEBI:15378"/>
        <dbReference type="ChEBI" id="CHEBI:57856"/>
        <dbReference type="ChEBI" id="CHEBI:59789"/>
        <dbReference type="ChEBI" id="CHEBI:90615"/>
        <dbReference type="ChEBI" id="CHEBI:90616"/>
        <dbReference type="EC" id="2.1.1.72"/>
    </reaction>
</comment>
<accession>H1HE53</accession>
<gene>
    <name evidence="7" type="ORF">HMPREF9942_00754</name>
</gene>
<dbReference type="PRINTS" id="PR00507">
    <property type="entry name" value="N12N6MTFRASE"/>
</dbReference>
<feature type="domain" description="Type II methyltransferase M.TaqI-like" evidence="6">
    <location>
        <begin position="78"/>
        <end position="213"/>
    </location>
</feature>
<dbReference type="GO" id="GO:0006304">
    <property type="term" value="P:DNA modification"/>
    <property type="evidence" value="ECO:0007669"/>
    <property type="project" value="InterPro"/>
</dbReference>
<keyword evidence="4" id="KW-0949">S-adenosyl-L-methionine</keyword>
<dbReference type="Proteomes" id="UP000004565">
    <property type="component" value="Unassembled WGS sequence"/>
</dbReference>
<organism evidence="7 8">
    <name type="scientific">Fusobacterium animalis F0419</name>
    <dbReference type="NCBI Taxonomy" id="999414"/>
    <lineage>
        <taxon>Bacteria</taxon>
        <taxon>Fusobacteriati</taxon>
        <taxon>Fusobacteriota</taxon>
        <taxon>Fusobacteriia</taxon>
        <taxon>Fusobacteriales</taxon>
        <taxon>Fusobacteriaceae</taxon>
        <taxon>Fusobacterium</taxon>
    </lineage>
</organism>
<dbReference type="Gene3D" id="3.40.50.150">
    <property type="entry name" value="Vaccinia Virus protein VP39"/>
    <property type="match status" value="1"/>
</dbReference>
<dbReference type="PATRIC" id="fig|999414.3.peg.752"/>
<dbReference type="CDD" id="cd02440">
    <property type="entry name" value="AdoMet_MTases"/>
    <property type="match status" value="1"/>
</dbReference>
<dbReference type="AlphaFoldDB" id="H1HE53"/>
<evidence type="ECO:0000259" key="6">
    <source>
        <dbReference type="Pfam" id="PF07669"/>
    </source>
</evidence>